<evidence type="ECO:0000259" key="8">
    <source>
        <dbReference type="Pfam" id="PF11967"/>
    </source>
</evidence>
<proteinExistence type="inferred from homology"/>
<evidence type="ECO:0000313" key="9">
    <source>
        <dbReference type="EMBL" id="OGM04860.1"/>
    </source>
</evidence>
<dbReference type="InterPro" id="IPR012340">
    <property type="entry name" value="NA-bd_OB-fold"/>
</dbReference>
<keyword evidence="5 7" id="KW-0234">DNA repair</keyword>
<feature type="domain" description="DNA replication/recombination mediator RecO N-terminal" evidence="8">
    <location>
        <begin position="5"/>
        <end position="81"/>
    </location>
</feature>
<dbReference type="GO" id="GO:0043590">
    <property type="term" value="C:bacterial nucleoid"/>
    <property type="evidence" value="ECO:0007669"/>
    <property type="project" value="TreeGrafter"/>
</dbReference>
<gene>
    <name evidence="7" type="primary">recO</name>
    <name evidence="9" type="ORF">A2112_00560</name>
</gene>
<comment type="similarity">
    <text evidence="1 7">Belongs to the RecO family.</text>
</comment>
<evidence type="ECO:0000256" key="4">
    <source>
        <dbReference type="ARBA" id="ARBA00023172"/>
    </source>
</evidence>
<comment type="caution">
    <text evidence="9">The sequence shown here is derived from an EMBL/GenBank/DDBJ whole genome shotgun (WGS) entry which is preliminary data.</text>
</comment>
<accession>A0A1F7WPW7</accession>
<dbReference type="InterPro" id="IPR037278">
    <property type="entry name" value="ARFGAP/RecO"/>
</dbReference>
<dbReference type="Gene3D" id="2.40.50.140">
    <property type="entry name" value="Nucleic acid-binding proteins"/>
    <property type="match status" value="1"/>
</dbReference>
<organism evidence="9 10">
    <name type="scientific">Candidatus Woesebacteria bacterium GWA1_42_12</name>
    <dbReference type="NCBI Taxonomy" id="1802472"/>
    <lineage>
        <taxon>Bacteria</taxon>
        <taxon>Candidatus Woeseibacteriota</taxon>
    </lineage>
</organism>
<dbReference type="InterPro" id="IPR003717">
    <property type="entry name" value="RecO"/>
</dbReference>
<dbReference type="Pfam" id="PF11967">
    <property type="entry name" value="RecO_N"/>
    <property type="match status" value="1"/>
</dbReference>
<keyword evidence="4 7" id="KW-0233">DNA recombination</keyword>
<dbReference type="GO" id="GO:0006310">
    <property type="term" value="P:DNA recombination"/>
    <property type="evidence" value="ECO:0007669"/>
    <property type="project" value="UniProtKB-UniRule"/>
</dbReference>
<evidence type="ECO:0000256" key="7">
    <source>
        <dbReference type="HAMAP-Rule" id="MF_00201"/>
    </source>
</evidence>
<dbReference type="EMBL" id="MGFK01000004">
    <property type="protein sequence ID" value="OGM04860.1"/>
    <property type="molecule type" value="Genomic_DNA"/>
</dbReference>
<dbReference type="NCBIfam" id="TIGR00613">
    <property type="entry name" value="reco"/>
    <property type="match status" value="1"/>
</dbReference>
<evidence type="ECO:0000256" key="1">
    <source>
        <dbReference type="ARBA" id="ARBA00007452"/>
    </source>
</evidence>
<keyword evidence="3 7" id="KW-0227">DNA damage</keyword>
<name>A0A1F7WPW7_9BACT</name>
<sequence>MIPRRYSDEGIVLARRSYSEADRIISIITKDHGRVVVLAKGVRRPTSRKRGHIEVFSQIKFQAAHGKGLDILTEAETIDNFGEVRRDLKRAALAYFFMEVIGRTTHEGEAHPELYSHILENLRTLKSENKLRTLKNNFIVEALISLGFWPKGQSLPNPESKLQEITERVLGSARVGKKLLI</sequence>
<reference evidence="9 10" key="1">
    <citation type="journal article" date="2016" name="Nat. Commun.">
        <title>Thousands of microbial genomes shed light on interconnected biogeochemical processes in an aquifer system.</title>
        <authorList>
            <person name="Anantharaman K."/>
            <person name="Brown C.T."/>
            <person name="Hug L.A."/>
            <person name="Sharon I."/>
            <person name="Castelle C.J."/>
            <person name="Probst A.J."/>
            <person name="Thomas B.C."/>
            <person name="Singh A."/>
            <person name="Wilkins M.J."/>
            <person name="Karaoz U."/>
            <person name="Brodie E.L."/>
            <person name="Williams K.H."/>
            <person name="Hubbard S.S."/>
            <person name="Banfield J.F."/>
        </authorList>
    </citation>
    <scope>NUCLEOTIDE SEQUENCE [LARGE SCALE GENOMIC DNA]</scope>
</reference>
<dbReference type="InterPro" id="IPR042242">
    <property type="entry name" value="RecO_C"/>
</dbReference>
<dbReference type="HAMAP" id="MF_00201">
    <property type="entry name" value="RecO"/>
    <property type="match status" value="1"/>
</dbReference>
<dbReference type="Proteomes" id="UP000177091">
    <property type="component" value="Unassembled WGS sequence"/>
</dbReference>
<dbReference type="GO" id="GO:0006302">
    <property type="term" value="P:double-strand break repair"/>
    <property type="evidence" value="ECO:0007669"/>
    <property type="project" value="TreeGrafter"/>
</dbReference>
<dbReference type="PANTHER" id="PTHR33991:SF1">
    <property type="entry name" value="DNA REPAIR PROTEIN RECO"/>
    <property type="match status" value="1"/>
</dbReference>
<evidence type="ECO:0000256" key="5">
    <source>
        <dbReference type="ARBA" id="ARBA00023204"/>
    </source>
</evidence>
<protein>
    <recommendedName>
        <fullName evidence="2 7">DNA repair protein RecO</fullName>
    </recommendedName>
    <alternativeName>
        <fullName evidence="6 7">Recombination protein O</fullName>
    </alternativeName>
</protein>
<dbReference type="PANTHER" id="PTHR33991">
    <property type="entry name" value="DNA REPAIR PROTEIN RECO"/>
    <property type="match status" value="1"/>
</dbReference>
<evidence type="ECO:0000256" key="2">
    <source>
        <dbReference type="ARBA" id="ARBA00021310"/>
    </source>
</evidence>
<comment type="function">
    <text evidence="7">Involved in DNA repair and RecF pathway recombination.</text>
</comment>
<dbReference type="Pfam" id="PF02565">
    <property type="entry name" value="RecO_C"/>
    <property type="match status" value="1"/>
</dbReference>
<evidence type="ECO:0000256" key="3">
    <source>
        <dbReference type="ARBA" id="ARBA00022763"/>
    </source>
</evidence>
<dbReference type="SUPFAM" id="SSF57863">
    <property type="entry name" value="ArfGap/RecO-like zinc finger"/>
    <property type="match status" value="1"/>
</dbReference>
<dbReference type="AlphaFoldDB" id="A0A1F7WPW7"/>
<evidence type="ECO:0000313" key="10">
    <source>
        <dbReference type="Proteomes" id="UP000177091"/>
    </source>
</evidence>
<dbReference type="Gene3D" id="1.20.1440.120">
    <property type="entry name" value="Recombination protein O, C-terminal domain"/>
    <property type="match status" value="1"/>
</dbReference>
<dbReference type="SUPFAM" id="SSF50249">
    <property type="entry name" value="Nucleic acid-binding proteins"/>
    <property type="match status" value="1"/>
</dbReference>
<evidence type="ECO:0000256" key="6">
    <source>
        <dbReference type="ARBA" id="ARBA00033409"/>
    </source>
</evidence>
<dbReference type="InterPro" id="IPR022572">
    <property type="entry name" value="DNA_rep/recomb_RecO_N"/>
</dbReference>